<keyword evidence="3" id="KW-1185">Reference proteome</keyword>
<feature type="transmembrane region" description="Helical" evidence="1">
    <location>
        <begin position="295"/>
        <end position="314"/>
    </location>
</feature>
<feature type="transmembrane region" description="Helical" evidence="1">
    <location>
        <begin position="1121"/>
        <end position="1144"/>
    </location>
</feature>
<accession>A0A1R2BKV1</accession>
<comment type="caution">
    <text evidence="2">The sequence shown here is derived from an EMBL/GenBank/DDBJ whole genome shotgun (WGS) entry which is preliminary data.</text>
</comment>
<proteinExistence type="predicted"/>
<dbReference type="SUPFAM" id="SSF55785">
    <property type="entry name" value="PYP-like sensor domain (PAS domain)"/>
    <property type="match status" value="1"/>
</dbReference>
<reference evidence="2 3" key="1">
    <citation type="submission" date="2016-11" db="EMBL/GenBank/DDBJ databases">
        <title>The macronuclear genome of Stentor coeruleus: a giant cell with tiny introns.</title>
        <authorList>
            <person name="Slabodnick M."/>
            <person name="Ruby J.G."/>
            <person name="Reiff S.B."/>
            <person name="Swart E.C."/>
            <person name="Gosai S."/>
            <person name="Prabakaran S."/>
            <person name="Witkowska E."/>
            <person name="Larue G.E."/>
            <person name="Fisher S."/>
            <person name="Freeman R.M."/>
            <person name="Gunawardena J."/>
            <person name="Chu W."/>
            <person name="Stover N.A."/>
            <person name="Gregory B.D."/>
            <person name="Nowacki M."/>
            <person name="Derisi J."/>
            <person name="Roy S.W."/>
            <person name="Marshall W.F."/>
            <person name="Sood P."/>
        </authorList>
    </citation>
    <scope>NUCLEOTIDE SEQUENCE [LARGE SCALE GENOMIC DNA]</scope>
    <source>
        <strain evidence="2">WM001</strain>
    </source>
</reference>
<feature type="transmembrane region" description="Helical" evidence="1">
    <location>
        <begin position="1308"/>
        <end position="1330"/>
    </location>
</feature>
<dbReference type="EMBL" id="MPUH01000577">
    <property type="protein sequence ID" value="OMJ77409.1"/>
    <property type="molecule type" value="Genomic_DNA"/>
</dbReference>
<name>A0A1R2BKV1_9CILI</name>
<evidence type="ECO:0008006" key="4">
    <source>
        <dbReference type="Google" id="ProtNLM"/>
    </source>
</evidence>
<feature type="transmembrane region" description="Helical" evidence="1">
    <location>
        <begin position="270"/>
        <end position="289"/>
    </location>
</feature>
<feature type="transmembrane region" description="Helical" evidence="1">
    <location>
        <begin position="59"/>
        <end position="78"/>
    </location>
</feature>
<dbReference type="InterPro" id="IPR035965">
    <property type="entry name" value="PAS-like_dom_sf"/>
</dbReference>
<gene>
    <name evidence="2" type="ORF">SteCoe_23010</name>
</gene>
<feature type="transmembrane region" description="Helical" evidence="1">
    <location>
        <begin position="29"/>
        <end position="47"/>
    </location>
</feature>
<feature type="transmembrane region" description="Helical" evidence="1">
    <location>
        <begin position="1036"/>
        <end position="1059"/>
    </location>
</feature>
<feature type="transmembrane region" description="Helical" evidence="1">
    <location>
        <begin position="84"/>
        <end position="107"/>
    </location>
</feature>
<feature type="transmembrane region" description="Helical" evidence="1">
    <location>
        <begin position="119"/>
        <end position="143"/>
    </location>
</feature>
<dbReference type="InterPro" id="IPR052994">
    <property type="entry name" value="Tiny_macrocysts_regulators"/>
</dbReference>
<keyword evidence="1" id="KW-0472">Membrane</keyword>
<dbReference type="PANTHER" id="PTHR31600">
    <property type="entry name" value="TINY MACROCYSTS PROTEIN B-RELATED"/>
    <property type="match status" value="1"/>
</dbReference>
<organism evidence="2 3">
    <name type="scientific">Stentor coeruleus</name>
    <dbReference type="NCBI Taxonomy" id="5963"/>
    <lineage>
        <taxon>Eukaryota</taxon>
        <taxon>Sar</taxon>
        <taxon>Alveolata</taxon>
        <taxon>Ciliophora</taxon>
        <taxon>Postciliodesmatophora</taxon>
        <taxon>Heterotrichea</taxon>
        <taxon>Heterotrichida</taxon>
        <taxon>Stentoridae</taxon>
        <taxon>Stentor</taxon>
    </lineage>
</organism>
<evidence type="ECO:0000256" key="1">
    <source>
        <dbReference type="SAM" id="Phobius"/>
    </source>
</evidence>
<evidence type="ECO:0000313" key="3">
    <source>
        <dbReference type="Proteomes" id="UP000187209"/>
    </source>
</evidence>
<feature type="transmembrane region" description="Helical" evidence="1">
    <location>
        <begin position="169"/>
        <end position="192"/>
    </location>
</feature>
<feature type="transmembrane region" description="Helical" evidence="1">
    <location>
        <begin position="239"/>
        <end position="258"/>
    </location>
</feature>
<dbReference type="PANTHER" id="PTHR31600:SF2">
    <property type="entry name" value="GAMETE ENRICHED GENE 10 PROTEIN-RELATED"/>
    <property type="match status" value="1"/>
</dbReference>
<dbReference type="Proteomes" id="UP000187209">
    <property type="component" value="Unassembled WGS sequence"/>
</dbReference>
<feature type="transmembrane region" description="Helical" evidence="1">
    <location>
        <begin position="845"/>
        <end position="869"/>
    </location>
</feature>
<sequence>MSLDILYRTLSEIFSEKNSPRSSIQVQRITLIFFSIQLLSQNFNFLWNPYLGMSYWKDYELFWVVVNYPCIDSLAAFVNALSQFLYLIMTMIALSYALIIFLATRIFYEKTLPDWLLKLLRFCISFTSEMYFIPTTIILILLFKYSTFEFTEIQEYASLPSSDILNYGFLGQVLSVVFILLHLGLSFLYEGCSYEIRHAKRRENLMAKSCPDVDLLVKVIYIINSFCFTNVQITYYWNYMLVATAMYVYCTYKFIYYLPYYSSYVNYLKVLVHFEALCVTVFFLIAYYFKNATIVLVLTVFMQPFIIIFIRYTIEYRMKIISNIKKQIKSNLIVFELAARAWIQSPDNASKLIKYMNHNYAVSKNQLIFVYQANYCSDILLNTALANIKISRAEFFNFKIIQNFQIYKCQKRLETENLKNSEGLKLCLFLLDYSKLKAQEKKFCRDLLSFYFKFFEKCSKMQTLKKALIKLYNSLESLKSSYIKILRNYPESKIIYEMYGSLLADILGESEVGKIYLNRSKSSSSKRKSLIKKLDIFSDKSACTMIVSGCGKSIGKLVYASSYLCNFLDIDQEDYTDYSLSDFIPELFSSDHNRYLLKFVENSLNQYLTWTGPLFLKNKDGFLIEGFVNSECIGHSAQVYFVSIIEPIDSRGREFALLGENNEILCHSRGFPFALGVASYMIKNEKLDNLITKIFADHLINNKLTIAQYYSFAYKRQMIVGLAIKDVCFFTVKVKVVYAINNDKEIAKVVKALNENSEYEISNIRLKDAQEEDIKTETDDQDDEFDSSKWFDTNKDQVLSPSRIGVCISEKLTHEKTYENSRIYMNQGTYNSITPYIVSANKLIFFIKVLSGLSVISLLISNTMVLSYFFTGISKLNDKTAYKIMGEAQFSIIKLAFFSKVLDMSNRIDFPINCDLTDYETLIVSLKNYESLIRKTKNQWSSCPTNNIIAHKILLIWNYNNQNIIEYDNLLDILTKTITNAELFITKYLNTKKNWDEELFYILYNSMRIADRNMQKACEEITYFHIKAIKELFSNVLILLFSSYSLYGITFIVLFAYVIRVNRRVPKIWLIMLSVSLERFKEVKNAVNGRLLNYHNQVKQEDDTNYTGVRDSLDYNHGPRYIMRIFVIFLVALGFYSVFFLVFCKEMQILLVLRYKIFSNILNQGTKLLEVGYYSTEIFSKKHGAGFIPNLTNFSAFSPEELMWENTLNELQDLRHEFDIYFLDGMIPDKTAKYVYAKNVGVSSQLTYGISSAFDNVIWDFYSLNEYIESLNITELKSFLNLTLEIAEMQRSVSEMNDELILESISKLILSVMFFVVGILTLQIALFYVFNYKFFTKEQEVLKGIDRVISMVSQNVVFSIKHAN</sequence>
<protein>
    <recommendedName>
        <fullName evidence="4">PAS domain-containing protein</fullName>
    </recommendedName>
</protein>
<keyword evidence="1" id="KW-0812">Transmembrane</keyword>
<keyword evidence="1" id="KW-1133">Transmembrane helix</keyword>
<evidence type="ECO:0000313" key="2">
    <source>
        <dbReference type="EMBL" id="OMJ77409.1"/>
    </source>
</evidence>